<evidence type="ECO:0000313" key="3">
    <source>
        <dbReference type="EMBL" id="TCO24461.1"/>
    </source>
</evidence>
<feature type="region of interest" description="Disordered" evidence="1">
    <location>
        <begin position="1"/>
        <end position="24"/>
    </location>
</feature>
<keyword evidence="2" id="KW-1133">Transmembrane helix</keyword>
<organism evidence="3 4">
    <name type="scientific">Kribbella orskensis</name>
    <dbReference type="NCBI Taxonomy" id="2512216"/>
    <lineage>
        <taxon>Bacteria</taxon>
        <taxon>Bacillati</taxon>
        <taxon>Actinomycetota</taxon>
        <taxon>Actinomycetes</taxon>
        <taxon>Propionibacteriales</taxon>
        <taxon>Kribbellaceae</taxon>
        <taxon>Kribbella</taxon>
    </lineage>
</organism>
<proteinExistence type="predicted"/>
<dbReference type="Proteomes" id="UP000295818">
    <property type="component" value="Unassembled WGS sequence"/>
</dbReference>
<comment type="caution">
    <text evidence="3">The sequence shown here is derived from an EMBL/GenBank/DDBJ whole genome shotgun (WGS) entry which is preliminary data.</text>
</comment>
<dbReference type="EMBL" id="SLWM01000005">
    <property type="protein sequence ID" value="TCO24461.1"/>
    <property type="molecule type" value="Genomic_DNA"/>
</dbReference>
<keyword evidence="2" id="KW-0812">Transmembrane</keyword>
<evidence type="ECO:0000256" key="2">
    <source>
        <dbReference type="SAM" id="Phobius"/>
    </source>
</evidence>
<keyword evidence="2" id="KW-0472">Membrane</keyword>
<accession>A0ABY2BMG1</accession>
<evidence type="ECO:0000313" key="4">
    <source>
        <dbReference type="Proteomes" id="UP000295818"/>
    </source>
</evidence>
<evidence type="ECO:0000256" key="1">
    <source>
        <dbReference type="SAM" id="MobiDB-lite"/>
    </source>
</evidence>
<keyword evidence="4" id="KW-1185">Reference proteome</keyword>
<feature type="transmembrane region" description="Helical" evidence="2">
    <location>
        <begin position="33"/>
        <end position="55"/>
    </location>
</feature>
<reference evidence="3 4" key="1">
    <citation type="journal article" date="2015" name="Stand. Genomic Sci.">
        <title>Genomic Encyclopedia of Bacterial and Archaeal Type Strains, Phase III: the genomes of soil and plant-associated and newly described type strains.</title>
        <authorList>
            <person name="Whitman W.B."/>
            <person name="Woyke T."/>
            <person name="Klenk H.P."/>
            <person name="Zhou Y."/>
            <person name="Lilburn T.G."/>
            <person name="Beck B.J."/>
            <person name="De Vos P."/>
            <person name="Vandamme P."/>
            <person name="Eisen J.A."/>
            <person name="Garrity G."/>
            <person name="Hugenholtz P."/>
            <person name="Kyrpides N.C."/>
        </authorList>
    </citation>
    <scope>NUCLEOTIDE SEQUENCE [LARGE SCALE GENOMIC DNA]</scope>
    <source>
        <strain evidence="3 4">VKM Ac-2538</strain>
    </source>
</reference>
<gene>
    <name evidence="3" type="ORF">EV644_105495</name>
</gene>
<feature type="region of interest" description="Disordered" evidence="1">
    <location>
        <begin position="69"/>
        <end position="90"/>
    </location>
</feature>
<name>A0ABY2BMG1_9ACTN</name>
<sequence length="241" mass="26650">MHEPPDRQTEYRQTEYREPEYRRPGDSISNTRIALLALGLLVLVVGLFAGAGVLVRQTDTSAQPVAVRATPTPAEVIPSRNPRREPDLDVGTPVEQGVFVQIARGWTKQTYDHLGIRVTSFERGAEARFYVVTNPVTSLPLLRPDVDAFAETQDLRDVRYGRAVPVPPPNLNVVEAARISFTGRRTEDDLVYSFAGECLRLRGAPTVNDVSVSICFAAYVQDLDTVRAEVRQMTGTVAKSI</sequence>
<dbReference type="RefSeq" id="WP_132189366.1">
    <property type="nucleotide sequence ID" value="NZ_SLWM01000005.1"/>
</dbReference>
<protein>
    <submittedName>
        <fullName evidence="3">Uncharacterized protein</fullName>
    </submittedName>
</protein>